<dbReference type="AlphaFoldDB" id="A0A0Q0XE69"/>
<dbReference type="Proteomes" id="UP000050827">
    <property type="component" value="Unassembled WGS sequence"/>
</dbReference>
<keyword evidence="3" id="KW-1185">Reference proteome</keyword>
<dbReference type="EMBL" id="LCTZ01000002">
    <property type="protein sequence ID" value="KQC29455.1"/>
    <property type="molecule type" value="Genomic_DNA"/>
</dbReference>
<dbReference type="RefSeq" id="WP_055393245.1">
    <property type="nucleotide sequence ID" value="NZ_LCTZ01000002.1"/>
</dbReference>
<evidence type="ECO:0000313" key="2">
    <source>
        <dbReference type="EMBL" id="KQC29455.1"/>
    </source>
</evidence>
<sequence>MKKTFLLSILMLAICFVTIAQDRTNFKAGFNAGIPVGDFSEAYAFSIGVDVAYHYGVSELIDLGAATGYINVFGDTIDTIGEIEAEFEDYSFIPVAASLRIYPTYHFKLGADVGYAVATANDSEGGLYYRPVIGYNITGNTELNVSYMAIDNDGTLAVATLGLLFLF</sequence>
<keyword evidence="1" id="KW-0732">Signal</keyword>
<dbReference type="STRING" id="346185.AAY42_05770"/>
<comment type="caution">
    <text evidence="2">The sequence shown here is derived from an EMBL/GenBank/DDBJ whole genome shotgun (WGS) entry which is preliminary data.</text>
</comment>
<organism evidence="2 3">
    <name type="scientific">Flagellimonas eckloniae</name>
    <dbReference type="NCBI Taxonomy" id="346185"/>
    <lineage>
        <taxon>Bacteria</taxon>
        <taxon>Pseudomonadati</taxon>
        <taxon>Bacteroidota</taxon>
        <taxon>Flavobacteriia</taxon>
        <taxon>Flavobacteriales</taxon>
        <taxon>Flavobacteriaceae</taxon>
        <taxon>Flagellimonas</taxon>
    </lineage>
</organism>
<accession>A0A0Q0XE69</accession>
<name>A0A0Q0XE69_9FLAO</name>
<reference evidence="2 3" key="1">
    <citation type="submission" date="2015-04" db="EMBL/GenBank/DDBJ databases">
        <title>Complete genome of flavobacterium.</title>
        <authorList>
            <person name="Kwon Y.M."/>
            <person name="Kim S.-J."/>
        </authorList>
    </citation>
    <scope>NUCLEOTIDE SEQUENCE [LARGE SCALE GENOMIC DNA]</scope>
    <source>
        <strain evidence="2 3">DK169</strain>
    </source>
</reference>
<protein>
    <recommendedName>
        <fullName evidence="4">Outer membrane protein beta-barrel domain-containing protein</fullName>
    </recommendedName>
</protein>
<proteinExistence type="predicted"/>
<gene>
    <name evidence="2" type="ORF">AAY42_05770</name>
</gene>
<feature type="signal peptide" evidence="1">
    <location>
        <begin position="1"/>
        <end position="20"/>
    </location>
</feature>
<evidence type="ECO:0000313" key="3">
    <source>
        <dbReference type="Proteomes" id="UP000050827"/>
    </source>
</evidence>
<feature type="chain" id="PRO_5006186463" description="Outer membrane protein beta-barrel domain-containing protein" evidence="1">
    <location>
        <begin position="21"/>
        <end position="167"/>
    </location>
</feature>
<dbReference type="OrthoDB" id="1492374at2"/>
<evidence type="ECO:0000256" key="1">
    <source>
        <dbReference type="SAM" id="SignalP"/>
    </source>
</evidence>
<evidence type="ECO:0008006" key="4">
    <source>
        <dbReference type="Google" id="ProtNLM"/>
    </source>
</evidence>